<sequence>MAAVEETTRDTVPSRTWSAHARGRNPNPNTQSCRTGCKAMVRLLRTADHGWYISMVRDTHNHRLSQSYEESKQWNSHSEIDGMTKEFIRRLRENNVTIGKVCSILGVTDGSSRLPMRKETICSLCAKFSQESMKDDIGKTLHLLDKMKGEDPGVCTHFQLDQDGRIRSMLWCTGKNRADYNFFGDVVTFDTTYRTNLYNLQFGIFVGVNNHFQSVIFGGVLLTSEKTEDFEWAFSNFVSIMSDRQPATILTGDKVNLPCVPLSHHQTASARKCCLRRYWR</sequence>
<dbReference type="Pfam" id="PF03101">
    <property type="entry name" value="FAR1"/>
    <property type="match status" value="1"/>
</dbReference>
<feature type="region of interest" description="Disordered" evidence="1">
    <location>
        <begin position="1"/>
        <end position="32"/>
    </location>
</feature>
<evidence type="ECO:0000259" key="3">
    <source>
        <dbReference type="Pfam" id="PF10551"/>
    </source>
</evidence>
<dbReference type="EMBL" id="PQIB02000013">
    <property type="protein sequence ID" value="RLM73747.1"/>
    <property type="molecule type" value="Genomic_DNA"/>
</dbReference>
<gene>
    <name evidence="4" type="ORF">C2845_PM15G00970</name>
</gene>
<keyword evidence="5" id="KW-1185">Reference proteome</keyword>
<evidence type="ECO:0000313" key="5">
    <source>
        <dbReference type="Proteomes" id="UP000275267"/>
    </source>
</evidence>
<dbReference type="InterPro" id="IPR018289">
    <property type="entry name" value="MULE_transposase_dom"/>
</dbReference>
<evidence type="ECO:0000256" key="1">
    <source>
        <dbReference type="SAM" id="MobiDB-lite"/>
    </source>
</evidence>
<feature type="domain" description="MULE transposase" evidence="3">
    <location>
        <begin position="186"/>
        <end position="252"/>
    </location>
</feature>
<evidence type="ECO:0000259" key="2">
    <source>
        <dbReference type="Pfam" id="PF03101"/>
    </source>
</evidence>
<feature type="domain" description="FAR1" evidence="2">
    <location>
        <begin position="26"/>
        <end position="65"/>
    </location>
</feature>
<organism evidence="4 5">
    <name type="scientific">Panicum miliaceum</name>
    <name type="common">Proso millet</name>
    <name type="synonym">Broomcorn millet</name>
    <dbReference type="NCBI Taxonomy" id="4540"/>
    <lineage>
        <taxon>Eukaryota</taxon>
        <taxon>Viridiplantae</taxon>
        <taxon>Streptophyta</taxon>
        <taxon>Embryophyta</taxon>
        <taxon>Tracheophyta</taxon>
        <taxon>Spermatophyta</taxon>
        <taxon>Magnoliopsida</taxon>
        <taxon>Liliopsida</taxon>
        <taxon>Poales</taxon>
        <taxon>Poaceae</taxon>
        <taxon>PACMAD clade</taxon>
        <taxon>Panicoideae</taxon>
        <taxon>Panicodae</taxon>
        <taxon>Paniceae</taxon>
        <taxon>Panicinae</taxon>
        <taxon>Panicum</taxon>
        <taxon>Panicum sect. Panicum</taxon>
    </lineage>
</organism>
<comment type="caution">
    <text evidence="4">The sequence shown here is derived from an EMBL/GenBank/DDBJ whole genome shotgun (WGS) entry which is preliminary data.</text>
</comment>
<proteinExistence type="predicted"/>
<dbReference type="PANTHER" id="PTHR47482">
    <property type="entry name" value="OS11G0632001 PROTEIN"/>
    <property type="match status" value="1"/>
</dbReference>
<dbReference type="InterPro" id="IPR004330">
    <property type="entry name" value="FAR1_DNA_bnd_dom"/>
</dbReference>
<reference evidence="5" key="1">
    <citation type="journal article" date="2019" name="Nat. Commun.">
        <title>The genome of broomcorn millet.</title>
        <authorList>
            <person name="Zou C."/>
            <person name="Miki D."/>
            <person name="Li D."/>
            <person name="Tang Q."/>
            <person name="Xiao L."/>
            <person name="Rajput S."/>
            <person name="Deng P."/>
            <person name="Jia W."/>
            <person name="Huang R."/>
            <person name="Zhang M."/>
            <person name="Sun Y."/>
            <person name="Hu J."/>
            <person name="Fu X."/>
            <person name="Schnable P.S."/>
            <person name="Li F."/>
            <person name="Zhang H."/>
            <person name="Feng B."/>
            <person name="Zhu X."/>
            <person name="Liu R."/>
            <person name="Schnable J.C."/>
            <person name="Zhu J.-K."/>
            <person name="Zhang H."/>
        </authorList>
    </citation>
    <scope>NUCLEOTIDE SEQUENCE [LARGE SCALE GENOMIC DNA]</scope>
</reference>
<protein>
    <submittedName>
        <fullName evidence="4">Uncharacterized protein</fullName>
    </submittedName>
</protein>
<dbReference type="Proteomes" id="UP000275267">
    <property type="component" value="Unassembled WGS sequence"/>
</dbReference>
<dbReference type="STRING" id="4540.A0A3L6Q980"/>
<dbReference type="OrthoDB" id="682959at2759"/>
<dbReference type="Pfam" id="PF10551">
    <property type="entry name" value="MULE"/>
    <property type="match status" value="1"/>
</dbReference>
<dbReference type="AlphaFoldDB" id="A0A3L6Q980"/>
<evidence type="ECO:0000313" key="4">
    <source>
        <dbReference type="EMBL" id="RLM73747.1"/>
    </source>
</evidence>
<dbReference type="PANTHER" id="PTHR47482:SF5">
    <property type="entry name" value="FAR1 DOMAIN-CONTAINING PROTEIN"/>
    <property type="match status" value="1"/>
</dbReference>
<name>A0A3L6Q980_PANMI</name>
<accession>A0A3L6Q980</accession>